<dbReference type="InterPro" id="IPR012347">
    <property type="entry name" value="Ferritin-like"/>
</dbReference>
<dbReference type="EMBL" id="CP015518">
    <property type="protein sequence ID" value="APG25537.1"/>
    <property type="molecule type" value="Genomic_DNA"/>
</dbReference>
<organism evidence="1 2">
    <name type="scientific">Syntrophotalea acetylenica</name>
    <name type="common">Pelobacter acetylenicus</name>
    <dbReference type="NCBI Taxonomy" id="29542"/>
    <lineage>
        <taxon>Bacteria</taxon>
        <taxon>Pseudomonadati</taxon>
        <taxon>Thermodesulfobacteriota</taxon>
        <taxon>Desulfuromonadia</taxon>
        <taxon>Desulfuromonadales</taxon>
        <taxon>Syntrophotaleaceae</taxon>
        <taxon>Syntrophotalea</taxon>
    </lineage>
</organism>
<dbReference type="InterPro" id="IPR009078">
    <property type="entry name" value="Ferritin-like_SF"/>
</dbReference>
<accession>A0A1L3GHX7</accession>
<dbReference type="SUPFAM" id="SSF47240">
    <property type="entry name" value="Ferritin-like"/>
    <property type="match status" value="1"/>
</dbReference>
<reference evidence="1 2" key="1">
    <citation type="journal article" date="2017" name="Genome Announc.">
        <title>Complete Genome Sequences of Two Acetylene-Fermenting Pelobacter acetylenicus Strains.</title>
        <authorList>
            <person name="Sutton J.M."/>
            <person name="Baesman S.M."/>
            <person name="Fierst J.L."/>
            <person name="Poret-Peterson A.T."/>
            <person name="Oremland R.S."/>
            <person name="Dunlap D.S."/>
            <person name="Akob D.M."/>
        </authorList>
    </citation>
    <scope>NUCLEOTIDE SEQUENCE [LARGE SCALE GENOMIC DNA]</scope>
    <source>
        <strain evidence="1 2">DSM 3247</strain>
    </source>
</reference>
<protein>
    <recommendedName>
        <fullName evidence="3">Rubrerythrin diiron-binding domain-containing protein</fullName>
    </recommendedName>
</protein>
<gene>
    <name evidence="1" type="ORF">A7E75_11280</name>
</gene>
<evidence type="ECO:0008006" key="3">
    <source>
        <dbReference type="Google" id="ProtNLM"/>
    </source>
</evidence>
<sequence>MRGAANFSGFETIRMGMEIAQREHRFFATLARKTRSEPLREIFSGMAQEAIRLYRALRARLGEFSDEGFWDDEEEILPYLQRLPDDLFHAANAVRERLGTLSSDQQALALAIEVEDYLAAYFSRAAGESTHAEGREVFDWLAQTKERQARALRERQVRLVVGREAG</sequence>
<evidence type="ECO:0000313" key="2">
    <source>
        <dbReference type="Proteomes" id="UP000182264"/>
    </source>
</evidence>
<dbReference type="KEGG" id="pace:A6070_05295"/>
<keyword evidence="2" id="KW-1185">Reference proteome</keyword>
<evidence type="ECO:0000313" key="1">
    <source>
        <dbReference type="EMBL" id="APG25537.1"/>
    </source>
</evidence>
<dbReference type="OrthoDB" id="5405405at2"/>
<dbReference type="STRING" id="29542.A6070_05295"/>
<dbReference type="AlphaFoldDB" id="A0A1L3GHX7"/>
<name>A0A1L3GHX7_SYNAC</name>
<dbReference type="Gene3D" id="1.20.1260.10">
    <property type="match status" value="1"/>
</dbReference>
<dbReference type="RefSeq" id="WP_072287378.1">
    <property type="nucleotide sequence ID" value="NZ_CP015455.1"/>
</dbReference>
<dbReference type="Proteomes" id="UP000182264">
    <property type="component" value="Chromosome"/>
</dbReference>
<proteinExistence type="predicted"/>